<sequence length="194" mass="21843">MSIKARTKRIIHSKHMLTSIGIASFLESIIVPIPLEAILVPLMQARREKLWLIAAITTLGCMLGALVGYAVGYFLFDVLREFVMTHLTTDAQFSMFQDMMKNDGFWFVFSTGVTPIPLQIAMLAAGVTSYSLFLYMLAVTSSRFIRYFGIALLVKLFGNKTEKIIRKYKWQAIATSIAIISIIITLKYTVFASH</sequence>
<name>A0AA37T389_9ALTE</name>
<accession>A0AA37T389</accession>
<keyword evidence="1" id="KW-1133">Transmembrane helix</keyword>
<feature type="transmembrane region" description="Helical" evidence="1">
    <location>
        <begin position="50"/>
        <end position="76"/>
    </location>
</feature>
<dbReference type="GO" id="GO:0005886">
    <property type="term" value="C:plasma membrane"/>
    <property type="evidence" value="ECO:0007669"/>
    <property type="project" value="TreeGrafter"/>
</dbReference>
<dbReference type="EMBL" id="BSOT01000006">
    <property type="protein sequence ID" value="GLR71363.1"/>
    <property type="molecule type" value="Genomic_DNA"/>
</dbReference>
<dbReference type="Pfam" id="PF09335">
    <property type="entry name" value="VTT_dom"/>
    <property type="match status" value="1"/>
</dbReference>
<feature type="transmembrane region" description="Helical" evidence="1">
    <location>
        <begin position="133"/>
        <end position="158"/>
    </location>
</feature>
<feature type="transmembrane region" description="Helical" evidence="1">
    <location>
        <begin position="20"/>
        <end position="44"/>
    </location>
</feature>
<gene>
    <name evidence="3" type="ORF">GCM10007852_22710</name>
</gene>
<reference evidence="3" key="1">
    <citation type="journal article" date="2014" name="Int. J. Syst. Evol. Microbiol.">
        <title>Complete genome sequence of Corynebacterium casei LMG S-19264T (=DSM 44701T), isolated from a smear-ripened cheese.</title>
        <authorList>
            <consortium name="US DOE Joint Genome Institute (JGI-PGF)"/>
            <person name="Walter F."/>
            <person name="Albersmeier A."/>
            <person name="Kalinowski J."/>
            <person name="Ruckert C."/>
        </authorList>
    </citation>
    <scope>NUCLEOTIDE SEQUENCE</scope>
    <source>
        <strain evidence="3">NBRC 110023</strain>
    </source>
</reference>
<evidence type="ECO:0000313" key="3">
    <source>
        <dbReference type="EMBL" id="GLR71363.1"/>
    </source>
</evidence>
<dbReference type="InterPro" id="IPR032816">
    <property type="entry name" value="VTT_dom"/>
</dbReference>
<keyword evidence="1" id="KW-0472">Membrane</keyword>
<organism evidence="3 4">
    <name type="scientific">Agaribacter marinus</name>
    <dbReference type="NCBI Taxonomy" id="1431249"/>
    <lineage>
        <taxon>Bacteria</taxon>
        <taxon>Pseudomonadati</taxon>
        <taxon>Pseudomonadota</taxon>
        <taxon>Gammaproteobacteria</taxon>
        <taxon>Alteromonadales</taxon>
        <taxon>Alteromonadaceae</taxon>
        <taxon>Agaribacter</taxon>
    </lineage>
</organism>
<proteinExistence type="predicted"/>
<dbReference type="AlphaFoldDB" id="A0AA37T389"/>
<dbReference type="PANTHER" id="PTHR42709:SF11">
    <property type="entry name" value="DEDA FAMILY PROTEIN"/>
    <property type="match status" value="1"/>
</dbReference>
<keyword evidence="4" id="KW-1185">Reference proteome</keyword>
<feature type="domain" description="VTT" evidence="2">
    <location>
        <begin position="49"/>
        <end position="154"/>
    </location>
</feature>
<feature type="transmembrane region" description="Helical" evidence="1">
    <location>
        <begin position="105"/>
        <end position="127"/>
    </location>
</feature>
<reference evidence="3" key="2">
    <citation type="submission" date="2023-01" db="EMBL/GenBank/DDBJ databases">
        <title>Draft genome sequence of Agaribacter marinus strain NBRC 110023.</title>
        <authorList>
            <person name="Sun Q."/>
            <person name="Mori K."/>
        </authorList>
    </citation>
    <scope>NUCLEOTIDE SEQUENCE</scope>
    <source>
        <strain evidence="3">NBRC 110023</strain>
    </source>
</reference>
<evidence type="ECO:0000259" key="2">
    <source>
        <dbReference type="Pfam" id="PF09335"/>
    </source>
</evidence>
<feature type="transmembrane region" description="Helical" evidence="1">
    <location>
        <begin position="170"/>
        <end position="191"/>
    </location>
</feature>
<comment type="caution">
    <text evidence="3">The sequence shown here is derived from an EMBL/GenBank/DDBJ whole genome shotgun (WGS) entry which is preliminary data.</text>
</comment>
<dbReference type="RefSeq" id="WP_284217725.1">
    <property type="nucleotide sequence ID" value="NZ_BSOT01000006.1"/>
</dbReference>
<keyword evidence="1" id="KW-0812">Transmembrane</keyword>
<dbReference type="InterPro" id="IPR051311">
    <property type="entry name" value="DedA_domain"/>
</dbReference>
<dbReference type="Proteomes" id="UP001156601">
    <property type="component" value="Unassembled WGS sequence"/>
</dbReference>
<protein>
    <recommendedName>
        <fullName evidence="2">VTT domain-containing protein</fullName>
    </recommendedName>
</protein>
<evidence type="ECO:0000256" key="1">
    <source>
        <dbReference type="SAM" id="Phobius"/>
    </source>
</evidence>
<evidence type="ECO:0000313" key="4">
    <source>
        <dbReference type="Proteomes" id="UP001156601"/>
    </source>
</evidence>
<dbReference type="PANTHER" id="PTHR42709">
    <property type="entry name" value="ALKALINE PHOSPHATASE LIKE PROTEIN"/>
    <property type="match status" value="1"/>
</dbReference>